<dbReference type="EMBL" id="JAHXZJ010002982">
    <property type="protein sequence ID" value="KAH0534807.1"/>
    <property type="molecule type" value="Genomic_DNA"/>
</dbReference>
<reference evidence="2 3" key="1">
    <citation type="journal article" date="2021" name="J. Hered.">
        <title>A chromosome-level genome assembly of the parasitoid wasp, Cotesia glomerata (Hymenoptera: Braconidae).</title>
        <authorList>
            <person name="Pinto B.J."/>
            <person name="Weis J.J."/>
            <person name="Gamble T."/>
            <person name="Ode P.J."/>
            <person name="Paul R."/>
            <person name="Zaspel J.M."/>
        </authorList>
    </citation>
    <scope>NUCLEOTIDE SEQUENCE [LARGE SCALE GENOMIC DNA]</scope>
    <source>
        <strain evidence="2">CgM1</strain>
    </source>
</reference>
<organism evidence="2 3">
    <name type="scientific">Cotesia glomerata</name>
    <name type="common">Lepidopteran parasitic wasp</name>
    <name type="synonym">Apanteles glomeratus</name>
    <dbReference type="NCBI Taxonomy" id="32391"/>
    <lineage>
        <taxon>Eukaryota</taxon>
        <taxon>Metazoa</taxon>
        <taxon>Ecdysozoa</taxon>
        <taxon>Arthropoda</taxon>
        <taxon>Hexapoda</taxon>
        <taxon>Insecta</taxon>
        <taxon>Pterygota</taxon>
        <taxon>Neoptera</taxon>
        <taxon>Endopterygota</taxon>
        <taxon>Hymenoptera</taxon>
        <taxon>Apocrita</taxon>
        <taxon>Ichneumonoidea</taxon>
        <taxon>Braconidae</taxon>
        <taxon>Microgastrinae</taxon>
        <taxon>Cotesia</taxon>
    </lineage>
</organism>
<accession>A0AAV7HVK4</accession>
<feature type="region of interest" description="Disordered" evidence="1">
    <location>
        <begin position="88"/>
        <end position="108"/>
    </location>
</feature>
<keyword evidence="3" id="KW-1185">Reference proteome</keyword>
<proteinExistence type="predicted"/>
<evidence type="ECO:0000256" key="1">
    <source>
        <dbReference type="SAM" id="MobiDB-lite"/>
    </source>
</evidence>
<sequence>MSQRAKLLVRMKWPDKAIRLQLGFDKNAPDLCLECEKMRNNVLKEGDKRYPKLKQIKSWISGTLIDERNRASDEFKLKKAKIKKNNIKRLNENKENGNSETEIKKKKS</sequence>
<name>A0AAV7HVK4_COTGL</name>
<evidence type="ECO:0000313" key="3">
    <source>
        <dbReference type="Proteomes" id="UP000826195"/>
    </source>
</evidence>
<evidence type="ECO:0000313" key="2">
    <source>
        <dbReference type="EMBL" id="KAH0534807.1"/>
    </source>
</evidence>
<dbReference type="AlphaFoldDB" id="A0AAV7HVK4"/>
<gene>
    <name evidence="2" type="ORF">KQX54_008738</name>
</gene>
<feature type="compositionally biased region" description="Basic and acidic residues" evidence="1">
    <location>
        <begin position="89"/>
        <end position="108"/>
    </location>
</feature>
<comment type="caution">
    <text evidence="2">The sequence shown here is derived from an EMBL/GenBank/DDBJ whole genome shotgun (WGS) entry which is preliminary data.</text>
</comment>
<protein>
    <submittedName>
        <fullName evidence="2">Uncharacterized protein</fullName>
    </submittedName>
</protein>
<dbReference type="Proteomes" id="UP000826195">
    <property type="component" value="Unassembled WGS sequence"/>
</dbReference>